<dbReference type="EMBL" id="JACBZH010000001">
    <property type="protein sequence ID" value="NYH93277.1"/>
    <property type="molecule type" value="Genomic_DNA"/>
</dbReference>
<gene>
    <name evidence="2" type="ORF">F4554_005915</name>
</gene>
<dbReference type="SUPFAM" id="SSF49785">
    <property type="entry name" value="Galactose-binding domain-like"/>
    <property type="match status" value="1"/>
</dbReference>
<dbReference type="InterPro" id="IPR025150">
    <property type="entry name" value="GH123_cat"/>
</dbReference>
<dbReference type="Pfam" id="PF12733">
    <property type="entry name" value="Cadherin-like"/>
    <property type="match status" value="1"/>
</dbReference>
<sequence>MRTRAHAVIVIVGLLLLPLGPLGAAQAKSTVVDVWVENSLRTIYQASTLPQNAATEIGLVSGRNEYESAQIALRSTESLTINKVAFTDLVSSTGHRITAKNLRAHFEEYADSATVQPNGFFPDRVGMQLYPKSALPDPLSNDMAVRVAAGTTQPIFVTSYVPTSTPPGTYAGTVTVNTTGGTRTVPIRVAVANATIPPIDDANFVQYHWTMTNGFTWDGLQWKGEGSKAYDVGKYYYGVKTYSDEWFKLMDNFAKELADYRTNMVWIRTDLLLQAAGTQLSDFTTGIPDNIDWSLFDRYVETFRRHGITNFANQHLIHTLNKMPDDEKPNDSWNTALPDHLPVTDAYLTNYLTALNRHLKKKGWTEQKGVRWYQHILDEPISNDQRNWWTYVARKIKQIDADTGAEFRTMDADPNGILLGDQTRPYVDTWVPMTPAFQANKAAYKAQQATGQDLWAYTCEVNTPPWLNRFWSQPTLTGRLLFWNLERQGIQGHLHWAWNAWYVGPWNGDSYIVYPDRAHLTVKSSLRYEALRDGLEDYELLHQVEQSNPDLAHKIADSAVSVQDPRKYTLDPSYIKTLHDYLVRAAAGENVGDVPESTSPYDGQDTPRTYLVDDTDTNITYTGDWFTRKRQYAYAGGVSMSTTANDAMTYRFQGSGIDVIVEKGNTSGKVAISVDGGPAQVVDLYEAPEYDYVTVYGARNLAPGVAHTIRVENLNGKELRFDGLRVHMHPGQRHYDASLASLDVTGAKDYLFDPRLTTYRLLIPEGTDTVSVTPTLTDSAGSLTINGTSMANGATATVHVPDGKSTLHLRTTASDGATSSLYTVELVKGALNTPDANVARSYSAITASATRSGDGGVTYGPQKMVDGDDGTMFAAQQGYTDTHPFPHEIALTWSEPQNLNTIVMQTPSGVLQGITDADVQTSPDGITWTTVARGVQFRWTRDKDDGVMESIAADLPNLSNVTHLRLHINDANYKTWSMYAVYELQFYNLTDHGEVAIG</sequence>
<dbReference type="Pfam" id="PF00754">
    <property type="entry name" value="F5_F8_type_C"/>
    <property type="match status" value="1"/>
</dbReference>
<reference evidence="2 3" key="1">
    <citation type="submission" date="2020-07" db="EMBL/GenBank/DDBJ databases">
        <title>Sequencing the genomes of 1000 actinobacteria strains.</title>
        <authorList>
            <person name="Klenk H.-P."/>
        </authorList>
    </citation>
    <scope>NUCLEOTIDE SEQUENCE [LARGE SCALE GENOMIC DNA]</scope>
    <source>
        <strain evidence="2 3">DSM 18448</strain>
    </source>
</reference>
<feature type="domain" description="F5/8 type C" evidence="1">
    <location>
        <begin position="826"/>
        <end position="989"/>
    </location>
</feature>
<dbReference type="InterPro" id="IPR053850">
    <property type="entry name" value="Glyco_hydro_123_N_2"/>
</dbReference>
<dbReference type="InterPro" id="IPR025883">
    <property type="entry name" value="Cadherin-like_domain"/>
</dbReference>
<dbReference type="Proteomes" id="UP000579605">
    <property type="component" value="Unassembled WGS sequence"/>
</dbReference>
<protein>
    <recommendedName>
        <fullName evidence="1">F5/8 type C domain-containing protein</fullName>
    </recommendedName>
</protein>
<dbReference type="Pfam" id="PF22680">
    <property type="entry name" value="Glyco_hydro_123_N_2"/>
    <property type="match status" value="1"/>
</dbReference>
<keyword evidence="3" id="KW-1185">Reference proteome</keyword>
<name>A0A852ZJP0_9ACTN</name>
<dbReference type="InterPro" id="IPR008979">
    <property type="entry name" value="Galactose-bd-like_sf"/>
</dbReference>
<dbReference type="Pfam" id="PF13320">
    <property type="entry name" value="GH123_cat"/>
    <property type="match status" value="1"/>
</dbReference>
<accession>A0A852ZJP0</accession>
<evidence type="ECO:0000313" key="2">
    <source>
        <dbReference type="EMBL" id="NYH93277.1"/>
    </source>
</evidence>
<dbReference type="RefSeq" id="WP_179790825.1">
    <property type="nucleotide sequence ID" value="NZ_BAAARR010000045.1"/>
</dbReference>
<proteinExistence type="predicted"/>
<organism evidence="2 3">
    <name type="scientific">Actinopolymorpha rutila</name>
    <dbReference type="NCBI Taxonomy" id="446787"/>
    <lineage>
        <taxon>Bacteria</taxon>
        <taxon>Bacillati</taxon>
        <taxon>Actinomycetota</taxon>
        <taxon>Actinomycetes</taxon>
        <taxon>Propionibacteriales</taxon>
        <taxon>Actinopolymorphaceae</taxon>
        <taxon>Actinopolymorpha</taxon>
    </lineage>
</organism>
<dbReference type="InterPro" id="IPR000421">
    <property type="entry name" value="FA58C"/>
</dbReference>
<evidence type="ECO:0000259" key="1">
    <source>
        <dbReference type="PROSITE" id="PS50022"/>
    </source>
</evidence>
<comment type="caution">
    <text evidence="2">The sequence shown here is derived from an EMBL/GenBank/DDBJ whole genome shotgun (WGS) entry which is preliminary data.</text>
</comment>
<evidence type="ECO:0000313" key="3">
    <source>
        <dbReference type="Proteomes" id="UP000579605"/>
    </source>
</evidence>
<dbReference type="AlphaFoldDB" id="A0A852ZJP0"/>
<dbReference type="Gene3D" id="2.60.120.260">
    <property type="entry name" value="Galactose-binding domain-like"/>
    <property type="match status" value="2"/>
</dbReference>
<dbReference type="PROSITE" id="PS50022">
    <property type="entry name" value="FA58C_3"/>
    <property type="match status" value="1"/>
</dbReference>